<dbReference type="Proteomes" id="UP000887578">
    <property type="component" value="Unplaced"/>
</dbReference>
<comment type="similarity">
    <text evidence="1 4">Belongs to the type-B carboxylesterase/lipase family.</text>
</comment>
<evidence type="ECO:0000256" key="4">
    <source>
        <dbReference type="RuleBase" id="RU361235"/>
    </source>
</evidence>
<dbReference type="PROSITE" id="PS00122">
    <property type="entry name" value="CARBOXYLESTERASE_B_1"/>
    <property type="match status" value="1"/>
</dbReference>
<keyword evidence="3 4" id="KW-0378">Hydrolase</keyword>
<dbReference type="WBParaSite" id="PDA_v2.g3343.t1">
    <property type="protein sequence ID" value="PDA_v2.g3343.t1"/>
    <property type="gene ID" value="PDA_v2.g3343"/>
</dbReference>
<evidence type="ECO:0000256" key="1">
    <source>
        <dbReference type="ARBA" id="ARBA00005964"/>
    </source>
</evidence>
<dbReference type="PANTHER" id="PTHR44590:SF4">
    <property type="entry name" value="CARBOXYLIC ESTER HYDROLASE"/>
    <property type="match status" value="1"/>
</dbReference>
<dbReference type="SUPFAM" id="SSF53474">
    <property type="entry name" value="alpha/beta-Hydrolases"/>
    <property type="match status" value="1"/>
</dbReference>
<dbReference type="PANTHER" id="PTHR44590">
    <property type="entry name" value="CARBOXYLIC ESTER HYDROLASE-RELATED"/>
    <property type="match status" value="1"/>
</dbReference>
<feature type="domain" description="Carboxylesterase type B" evidence="5">
    <location>
        <begin position="12"/>
        <end position="218"/>
    </location>
</feature>
<keyword evidence="6" id="KW-1185">Reference proteome</keyword>
<evidence type="ECO:0000256" key="2">
    <source>
        <dbReference type="ARBA" id="ARBA00022487"/>
    </source>
</evidence>
<dbReference type="EC" id="3.1.1.-" evidence="4"/>
<evidence type="ECO:0000313" key="7">
    <source>
        <dbReference type="WBParaSite" id="PDA_v2.g3343.t1"/>
    </source>
</evidence>
<sequence>MWFSSKTSLSMPEAETEYGKISGKLFILPDGKITNVFLGIPFAKPPINELRFEKPQPPEPWDGILQTKKYKCRSIQKDFIWDLLELKVLNSEDCLYLNIMTPEKVENKKYPVMIYIHGGGFVMDSAVKYHYSKICRNIVSKDVIFVTIQYRLGYLGFLTTNDETALGNYGMWDQLMAIKFIKNNIANFGGDPENITLLGQSAGGVAVDLLSISPHSRGNTTFSTDFLVKV</sequence>
<protein>
    <recommendedName>
        <fullName evidence="4">Carboxylic ester hydrolase</fullName>
        <ecNumber evidence="4">3.1.1.-</ecNumber>
    </recommendedName>
</protein>
<accession>A0A914QIF1</accession>
<reference evidence="7" key="1">
    <citation type="submission" date="2022-11" db="UniProtKB">
        <authorList>
            <consortium name="WormBaseParasite"/>
        </authorList>
    </citation>
    <scope>IDENTIFICATION</scope>
</reference>
<proteinExistence type="inferred from homology"/>
<dbReference type="InterPro" id="IPR029058">
    <property type="entry name" value="AB_hydrolase_fold"/>
</dbReference>
<dbReference type="InterPro" id="IPR019826">
    <property type="entry name" value="Carboxylesterase_B_AS"/>
</dbReference>
<evidence type="ECO:0000259" key="5">
    <source>
        <dbReference type="Pfam" id="PF00135"/>
    </source>
</evidence>
<dbReference type="Pfam" id="PF00135">
    <property type="entry name" value="COesterase"/>
    <property type="match status" value="1"/>
</dbReference>
<dbReference type="Gene3D" id="3.40.50.1820">
    <property type="entry name" value="alpha/beta hydrolase"/>
    <property type="match status" value="1"/>
</dbReference>
<evidence type="ECO:0000256" key="3">
    <source>
        <dbReference type="ARBA" id="ARBA00022801"/>
    </source>
</evidence>
<dbReference type="InterPro" id="IPR002018">
    <property type="entry name" value="CarbesteraseB"/>
</dbReference>
<dbReference type="AlphaFoldDB" id="A0A914QIF1"/>
<organism evidence="6 7">
    <name type="scientific">Panagrolaimus davidi</name>
    <dbReference type="NCBI Taxonomy" id="227884"/>
    <lineage>
        <taxon>Eukaryota</taxon>
        <taxon>Metazoa</taxon>
        <taxon>Ecdysozoa</taxon>
        <taxon>Nematoda</taxon>
        <taxon>Chromadorea</taxon>
        <taxon>Rhabditida</taxon>
        <taxon>Tylenchina</taxon>
        <taxon>Panagrolaimomorpha</taxon>
        <taxon>Panagrolaimoidea</taxon>
        <taxon>Panagrolaimidae</taxon>
        <taxon>Panagrolaimus</taxon>
    </lineage>
</organism>
<name>A0A914QIF1_9BILA</name>
<dbReference type="GO" id="GO:0052689">
    <property type="term" value="F:carboxylic ester hydrolase activity"/>
    <property type="evidence" value="ECO:0007669"/>
    <property type="project" value="UniProtKB-KW"/>
</dbReference>
<evidence type="ECO:0000313" key="6">
    <source>
        <dbReference type="Proteomes" id="UP000887578"/>
    </source>
</evidence>
<keyword evidence="2" id="KW-0719">Serine esterase</keyword>